<dbReference type="InterPro" id="IPR025423">
    <property type="entry name" value="TMEM205-like"/>
</dbReference>
<evidence type="ECO:0000256" key="1">
    <source>
        <dbReference type="ARBA" id="ARBA00004370"/>
    </source>
</evidence>
<evidence type="ECO:0000313" key="9">
    <source>
        <dbReference type="EMBL" id="GAV84578.1"/>
    </source>
</evidence>
<proteinExistence type="predicted"/>
<evidence type="ECO:0000256" key="3">
    <source>
        <dbReference type="ARBA" id="ARBA00022989"/>
    </source>
</evidence>
<evidence type="ECO:0000256" key="2">
    <source>
        <dbReference type="ARBA" id="ARBA00022692"/>
    </source>
</evidence>
<feature type="transmembrane region" description="Helical" evidence="6">
    <location>
        <begin position="408"/>
        <end position="428"/>
    </location>
</feature>
<feature type="domain" description="TMEM205-like" evidence="8">
    <location>
        <begin position="237"/>
        <end position="339"/>
    </location>
</feature>
<protein>
    <submittedName>
        <fullName evidence="9">DUF4149 domain-containing protein</fullName>
    </submittedName>
</protein>
<feature type="transmembrane region" description="Helical" evidence="6">
    <location>
        <begin position="230"/>
        <end position="252"/>
    </location>
</feature>
<evidence type="ECO:0000256" key="4">
    <source>
        <dbReference type="ARBA" id="ARBA00023136"/>
    </source>
</evidence>
<dbReference type="AlphaFoldDB" id="A0A1Q3CWX8"/>
<feature type="transmembrane region" description="Helical" evidence="6">
    <location>
        <begin position="273"/>
        <end position="290"/>
    </location>
</feature>
<dbReference type="Proteomes" id="UP000187406">
    <property type="component" value="Unassembled WGS sequence"/>
</dbReference>
<feature type="chain" id="PRO_5012253340" evidence="7">
    <location>
        <begin position="18"/>
        <end position="438"/>
    </location>
</feature>
<evidence type="ECO:0000259" key="8">
    <source>
        <dbReference type="Pfam" id="PF13664"/>
    </source>
</evidence>
<evidence type="ECO:0000256" key="6">
    <source>
        <dbReference type="SAM" id="Phobius"/>
    </source>
</evidence>
<keyword evidence="2 6" id="KW-0812">Transmembrane</keyword>
<accession>A0A1Q3CWX8</accession>
<comment type="subcellular location">
    <subcellularLocation>
        <location evidence="1">Membrane</location>
    </subcellularLocation>
</comment>
<dbReference type="PANTHER" id="PTHR47652">
    <property type="entry name" value="MITOCHONDRIAL IMPORT INNER MEMBRANE TRANSLOCASE SUBUNIT TIM44"/>
    <property type="match status" value="1"/>
</dbReference>
<feature type="compositionally biased region" description="Basic and acidic residues" evidence="5">
    <location>
        <begin position="347"/>
        <end position="364"/>
    </location>
</feature>
<dbReference type="EMBL" id="BDDD01003263">
    <property type="protein sequence ID" value="GAV84578.1"/>
    <property type="molecule type" value="Genomic_DNA"/>
</dbReference>
<evidence type="ECO:0000256" key="7">
    <source>
        <dbReference type="SAM" id="SignalP"/>
    </source>
</evidence>
<dbReference type="InParanoid" id="A0A1Q3CWX8"/>
<gene>
    <name evidence="9" type="ORF">CFOL_v3_28022</name>
</gene>
<comment type="caution">
    <text evidence="9">The sequence shown here is derived from an EMBL/GenBank/DDBJ whole genome shotgun (WGS) entry which is preliminary data.</text>
</comment>
<evidence type="ECO:0000313" key="10">
    <source>
        <dbReference type="Proteomes" id="UP000187406"/>
    </source>
</evidence>
<dbReference type="FunCoup" id="A0A1Q3CWX8">
    <property type="interactions" value="75"/>
</dbReference>
<evidence type="ECO:0000256" key="5">
    <source>
        <dbReference type="SAM" id="MobiDB-lite"/>
    </source>
</evidence>
<name>A0A1Q3CWX8_CEPFO</name>
<feature type="signal peptide" evidence="7">
    <location>
        <begin position="1"/>
        <end position="17"/>
    </location>
</feature>
<dbReference type="OrthoDB" id="1641132at2759"/>
<dbReference type="GO" id="GO:0016020">
    <property type="term" value="C:membrane"/>
    <property type="evidence" value="ECO:0007669"/>
    <property type="project" value="UniProtKB-SubCell"/>
</dbReference>
<keyword evidence="4 6" id="KW-0472">Membrane</keyword>
<dbReference type="PANTHER" id="PTHR47652:SF3">
    <property type="entry name" value="MITOCHONDRIAL IMPORT INNER MEMBRANE TRANSLOCASE SUBUNIT TIM44"/>
    <property type="match status" value="1"/>
</dbReference>
<dbReference type="Gene3D" id="1.20.120.20">
    <property type="entry name" value="Apolipoprotein"/>
    <property type="match status" value="1"/>
</dbReference>
<organism evidence="9 10">
    <name type="scientific">Cephalotus follicularis</name>
    <name type="common">Albany pitcher plant</name>
    <dbReference type="NCBI Taxonomy" id="3775"/>
    <lineage>
        <taxon>Eukaryota</taxon>
        <taxon>Viridiplantae</taxon>
        <taxon>Streptophyta</taxon>
        <taxon>Embryophyta</taxon>
        <taxon>Tracheophyta</taxon>
        <taxon>Spermatophyta</taxon>
        <taxon>Magnoliopsida</taxon>
        <taxon>eudicotyledons</taxon>
        <taxon>Gunneridae</taxon>
        <taxon>Pentapetalae</taxon>
        <taxon>rosids</taxon>
        <taxon>fabids</taxon>
        <taxon>Oxalidales</taxon>
        <taxon>Cephalotaceae</taxon>
        <taxon>Cephalotus</taxon>
    </lineage>
</organism>
<keyword evidence="10" id="KW-1185">Reference proteome</keyword>
<dbReference type="Pfam" id="PF13664">
    <property type="entry name" value="DUF4149"/>
    <property type="match status" value="1"/>
</dbReference>
<keyword evidence="7" id="KW-0732">Signal</keyword>
<keyword evidence="3 6" id="KW-1133">Transmembrane helix</keyword>
<reference evidence="10" key="1">
    <citation type="submission" date="2016-04" db="EMBL/GenBank/DDBJ databases">
        <title>Cephalotus genome sequencing.</title>
        <authorList>
            <person name="Fukushima K."/>
            <person name="Hasebe M."/>
            <person name="Fang X."/>
        </authorList>
    </citation>
    <scope>NUCLEOTIDE SEQUENCE [LARGE SCALE GENOMIC DNA]</scope>
    <source>
        <strain evidence="10">cv. St1</strain>
    </source>
</reference>
<feature type="region of interest" description="Disordered" evidence="5">
    <location>
        <begin position="347"/>
        <end position="389"/>
    </location>
</feature>
<feature type="transmembrane region" description="Helical" evidence="6">
    <location>
        <begin position="310"/>
        <end position="327"/>
    </location>
</feature>
<sequence>MMNFVTLALVLSSLAIAEVWSPSPEKHGNQKEHLIVKEEHRVTVIQYDEDGQVNTKVSPSQQQQHVSLEPGKVSSDMVGQAKEEVKEASASVLPISKGESRPPKELICDVVGKCKHKIASAIGRAKDTVAEMAHEAHEAVDGVEDAYERVKDKAPDVKERAEDEAKSTFKTAKDTGKTIGEDVARNVSEKIENIIHRTKHAINKVKTGACNFFNEISHSFLHNTQALKDLMSVVTLLGFSTAYGMCLWVTFISSHVLAGALPRQQFGVVQSKIYPAYFRAMACSIGMALLGHSLEHRRKMFAIEAELFQGYILMASILMVLANMLYLEPRATKVMFEKMKIEKEEGRGRESYEAKSTRGDESHPVADPSATTTTDTARSEIPFPGQDSSDQEVTKARIVRLSNKLKMLNYYSSFLNIMSLMVLTWHLVYLGGRLHLNY</sequence>